<dbReference type="GO" id="GO:0016887">
    <property type="term" value="F:ATP hydrolysis activity"/>
    <property type="evidence" value="ECO:0007669"/>
    <property type="project" value="InterPro"/>
</dbReference>
<dbReference type="AlphaFoldDB" id="A0A2P7S5P2"/>
<dbReference type="SMART" id="SM00382">
    <property type="entry name" value="AAA"/>
    <property type="match status" value="1"/>
</dbReference>
<comment type="caution">
    <text evidence="7">The sequence shown here is derived from an EMBL/GenBank/DDBJ whole genome shotgun (WGS) entry which is preliminary data.</text>
</comment>
<dbReference type="InterPro" id="IPR003593">
    <property type="entry name" value="AAA+_ATPase"/>
</dbReference>
<dbReference type="PANTHER" id="PTHR43820">
    <property type="entry name" value="HIGH-AFFINITY BRANCHED-CHAIN AMINO ACID TRANSPORT ATP-BINDING PROTEIN LIVF"/>
    <property type="match status" value="1"/>
</dbReference>
<dbReference type="EMBL" id="PXYK01000016">
    <property type="protein sequence ID" value="PSJ57784.1"/>
    <property type="molecule type" value="Genomic_DNA"/>
</dbReference>
<evidence type="ECO:0000256" key="4">
    <source>
        <dbReference type="ARBA" id="ARBA00022840"/>
    </source>
</evidence>
<feature type="domain" description="ABC transporter" evidence="6">
    <location>
        <begin position="2"/>
        <end position="238"/>
    </location>
</feature>
<keyword evidence="8" id="KW-1185">Reference proteome</keyword>
<keyword evidence="4 7" id="KW-0067">ATP-binding</keyword>
<keyword evidence="2" id="KW-0813">Transport</keyword>
<evidence type="ECO:0000256" key="2">
    <source>
        <dbReference type="ARBA" id="ARBA00022448"/>
    </source>
</evidence>
<keyword evidence="3" id="KW-0547">Nucleotide-binding</keyword>
<dbReference type="Pfam" id="PF00005">
    <property type="entry name" value="ABC_tran"/>
    <property type="match status" value="1"/>
</dbReference>
<accession>A0A2P7S5P2</accession>
<sequence length="241" mass="25956">MLRLETIVAGYNKSIALDGVSIDIPAGTIVSVVGANGAGKSTIVNTISRLVSTYSGTIRFDGRDITGSKPAEVVELGIVQVPEGRQLFAPLTVEENLRLGFHRLAGKPDSAQKYRERLDYVLDLFPIMKQRIGQRAGTMSGGEQQMVAVSRALMAEPKLLMLDEPSLGLAPMIVDQIFDILAKLRKDGLTILLVEQHADEALALADYGYVMAVGKVRAEGPGNDLRDTPALHQSYLGKVVA</sequence>
<dbReference type="InterPro" id="IPR027417">
    <property type="entry name" value="P-loop_NTPase"/>
</dbReference>
<gene>
    <name evidence="7" type="primary">livF</name>
    <name evidence="7" type="ORF">C7I84_17350</name>
</gene>
<dbReference type="GO" id="GO:0015658">
    <property type="term" value="F:branched-chain amino acid transmembrane transporter activity"/>
    <property type="evidence" value="ECO:0007669"/>
    <property type="project" value="TreeGrafter"/>
</dbReference>
<dbReference type="PROSITE" id="PS50893">
    <property type="entry name" value="ABC_TRANSPORTER_2"/>
    <property type="match status" value="1"/>
</dbReference>
<evidence type="ECO:0000256" key="1">
    <source>
        <dbReference type="ARBA" id="ARBA00005417"/>
    </source>
</evidence>
<dbReference type="PANTHER" id="PTHR43820:SF4">
    <property type="entry name" value="HIGH-AFFINITY BRANCHED-CHAIN AMINO ACID TRANSPORT ATP-BINDING PROTEIN LIVF"/>
    <property type="match status" value="1"/>
</dbReference>
<dbReference type="GO" id="GO:0005524">
    <property type="term" value="F:ATP binding"/>
    <property type="evidence" value="ECO:0007669"/>
    <property type="project" value="UniProtKB-KW"/>
</dbReference>
<comment type="similarity">
    <text evidence="1">Belongs to the ABC transporter superfamily.</text>
</comment>
<dbReference type="PROSITE" id="PS00211">
    <property type="entry name" value="ABC_TRANSPORTER_1"/>
    <property type="match status" value="1"/>
</dbReference>
<dbReference type="InterPro" id="IPR017871">
    <property type="entry name" value="ABC_transporter-like_CS"/>
</dbReference>
<dbReference type="Proteomes" id="UP000241229">
    <property type="component" value="Unassembled WGS sequence"/>
</dbReference>
<dbReference type="InterPro" id="IPR003439">
    <property type="entry name" value="ABC_transporter-like_ATP-bd"/>
</dbReference>
<evidence type="ECO:0000313" key="7">
    <source>
        <dbReference type="EMBL" id="PSJ57784.1"/>
    </source>
</evidence>
<organism evidence="7 8">
    <name type="scientific">Kumtagia ephedrae</name>
    <dbReference type="NCBI Taxonomy" id="2116701"/>
    <lineage>
        <taxon>Bacteria</taxon>
        <taxon>Pseudomonadati</taxon>
        <taxon>Pseudomonadota</taxon>
        <taxon>Alphaproteobacteria</taxon>
        <taxon>Hyphomicrobiales</taxon>
        <taxon>Phyllobacteriaceae</taxon>
        <taxon>Kumtagia</taxon>
    </lineage>
</organism>
<dbReference type="CDD" id="cd03224">
    <property type="entry name" value="ABC_TM1139_LivF_branched"/>
    <property type="match status" value="1"/>
</dbReference>
<keyword evidence="5" id="KW-0029">Amino-acid transport</keyword>
<proteinExistence type="inferred from homology"/>
<evidence type="ECO:0000256" key="5">
    <source>
        <dbReference type="ARBA" id="ARBA00022970"/>
    </source>
</evidence>
<dbReference type="Gene3D" id="3.40.50.300">
    <property type="entry name" value="P-loop containing nucleotide triphosphate hydrolases"/>
    <property type="match status" value="1"/>
</dbReference>
<dbReference type="RefSeq" id="WP_106773463.1">
    <property type="nucleotide sequence ID" value="NZ_PXYK01000016.1"/>
</dbReference>
<evidence type="ECO:0000256" key="3">
    <source>
        <dbReference type="ARBA" id="ARBA00022741"/>
    </source>
</evidence>
<name>A0A2P7S5P2_9HYPH</name>
<dbReference type="InterPro" id="IPR052156">
    <property type="entry name" value="BCAA_Transport_ATP-bd_LivF"/>
</dbReference>
<reference evidence="7 8" key="1">
    <citation type="submission" date="2018-03" db="EMBL/GenBank/DDBJ databases">
        <title>The draft genome of Mesorhizobium sp. 6GN-30.</title>
        <authorList>
            <person name="Liu L."/>
            <person name="Li L."/>
            <person name="Wang T."/>
            <person name="Zhang X."/>
            <person name="Liang L."/>
        </authorList>
    </citation>
    <scope>NUCLEOTIDE SEQUENCE [LARGE SCALE GENOMIC DNA]</scope>
    <source>
        <strain evidence="7 8">6GN30</strain>
    </source>
</reference>
<dbReference type="GO" id="GO:0015807">
    <property type="term" value="P:L-amino acid transport"/>
    <property type="evidence" value="ECO:0007669"/>
    <property type="project" value="TreeGrafter"/>
</dbReference>
<dbReference type="OrthoDB" id="9806149at2"/>
<evidence type="ECO:0000313" key="8">
    <source>
        <dbReference type="Proteomes" id="UP000241229"/>
    </source>
</evidence>
<dbReference type="SUPFAM" id="SSF52540">
    <property type="entry name" value="P-loop containing nucleoside triphosphate hydrolases"/>
    <property type="match status" value="1"/>
</dbReference>
<evidence type="ECO:0000259" key="6">
    <source>
        <dbReference type="PROSITE" id="PS50893"/>
    </source>
</evidence>
<protein>
    <submittedName>
        <fullName evidence="7">Branched-chain amino acid ABC transporter ATP-binding protein</fullName>
    </submittedName>
</protein>